<dbReference type="OrthoDB" id="1721964at2759"/>
<dbReference type="Proteomes" id="UP000321393">
    <property type="component" value="Unassembled WGS sequence"/>
</dbReference>
<proteinExistence type="predicted"/>
<dbReference type="Proteomes" id="UP000321947">
    <property type="component" value="Unassembled WGS sequence"/>
</dbReference>
<evidence type="ECO:0000313" key="4">
    <source>
        <dbReference type="Proteomes" id="UP000321947"/>
    </source>
</evidence>
<evidence type="ECO:0000313" key="2">
    <source>
        <dbReference type="EMBL" id="TYK20330.1"/>
    </source>
</evidence>
<evidence type="ECO:0000313" key="1">
    <source>
        <dbReference type="EMBL" id="KAA0040980.1"/>
    </source>
</evidence>
<evidence type="ECO:0000313" key="3">
    <source>
        <dbReference type="Proteomes" id="UP000321393"/>
    </source>
</evidence>
<organism evidence="2 4">
    <name type="scientific">Cucumis melo var. makuwa</name>
    <name type="common">Oriental melon</name>
    <dbReference type="NCBI Taxonomy" id="1194695"/>
    <lineage>
        <taxon>Eukaryota</taxon>
        <taxon>Viridiplantae</taxon>
        <taxon>Streptophyta</taxon>
        <taxon>Embryophyta</taxon>
        <taxon>Tracheophyta</taxon>
        <taxon>Spermatophyta</taxon>
        <taxon>Magnoliopsida</taxon>
        <taxon>eudicotyledons</taxon>
        <taxon>Gunneridae</taxon>
        <taxon>Pentapetalae</taxon>
        <taxon>rosids</taxon>
        <taxon>fabids</taxon>
        <taxon>Cucurbitales</taxon>
        <taxon>Cucurbitaceae</taxon>
        <taxon>Benincaseae</taxon>
        <taxon>Cucumis</taxon>
    </lineage>
</organism>
<dbReference type="EMBL" id="SSTD01006366">
    <property type="protein sequence ID" value="TYK20330.1"/>
    <property type="molecule type" value="Genomic_DNA"/>
</dbReference>
<gene>
    <name evidence="2" type="ORF">E5676_scaffold228G00130</name>
    <name evidence="1" type="ORF">E6C27_scaffold125G001840</name>
</gene>
<dbReference type="AlphaFoldDB" id="A0A5D3DA32"/>
<comment type="caution">
    <text evidence="2">The sequence shown here is derived from an EMBL/GenBank/DDBJ whole genome shotgun (WGS) entry which is preliminary data.</text>
</comment>
<dbReference type="CDD" id="cd09272">
    <property type="entry name" value="RNase_HI_RT_Ty1"/>
    <property type="match status" value="1"/>
</dbReference>
<name>A0A5D3DA32_CUCMM</name>
<reference evidence="3 4" key="1">
    <citation type="submission" date="2019-08" db="EMBL/GenBank/DDBJ databases">
        <title>Draft genome sequences of two oriental melons (Cucumis melo L. var makuwa).</title>
        <authorList>
            <person name="Kwon S.-Y."/>
        </authorList>
    </citation>
    <scope>NUCLEOTIDE SEQUENCE [LARGE SCALE GENOMIC DNA]</scope>
    <source>
        <strain evidence="4">cv. Chang Bougi</strain>
        <strain evidence="3">cv. SW 3</strain>
        <tissue evidence="2">Leaf</tissue>
    </source>
</reference>
<accession>A0A5D3DA32</accession>
<dbReference type="EMBL" id="SSTE01017007">
    <property type="protein sequence ID" value="KAA0040980.1"/>
    <property type="molecule type" value="Genomic_DNA"/>
</dbReference>
<sequence>MLVYDTKDLILTGYTNSDFQTDKDARKSTLGSVFTLNRGAVVWRSVKQTCIADSTIDAEYVVAYEAARKQYDYS</sequence>
<protein>
    <submittedName>
        <fullName evidence="2">Gag/pol protein</fullName>
    </submittedName>
</protein>